<comment type="caution">
    <text evidence="1">The sequence shown here is derived from an EMBL/GenBank/DDBJ whole genome shotgun (WGS) entry which is preliminary data.</text>
</comment>
<name>A0ABP6UEZ0_9ACTN</name>
<gene>
    <name evidence="1" type="ORF">GCM10019016_118740</name>
</gene>
<proteinExistence type="predicted"/>
<evidence type="ECO:0008006" key="3">
    <source>
        <dbReference type="Google" id="ProtNLM"/>
    </source>
</evidence>
<dbReference type="Gene3D" id="3.20.20.80">
    <property type="entry name" value="Glycosidases"/>
    <property type="match status" value="1"/>
</dbReference>
<sequence>MEWWSSLGPVRERLDDFFPRIAASVRTHFGGRVAYASAPRESVDRVPFGLIGVDAYRAARNADGFREELRGRLAHGRPVAVTEYGTCAYRGAGERGGAAWQVPHGAVPDEGEQVRCLTELLDVFEEEGVDTALWFTFAGHGRPGKQDLGSYGVVRTLDEKRREPEKVFHTMAARYRRG</sequence>
<evidence type="ECO:0000313" key="1">
    <source>
        <dbReference type="EMBL" id="GAA3504761.1"/>
    </source>
</evidence>
<accession>A0ABP6UEZ0</accession>
<dbReference type="EMBL" id="BAAAXF010000082">
    <property type="protein sequence ID" value="GAA3504761.1"/>
    <property type="molecule type" value="Genomic_DNA"/>
</dbReference>
<keyword evidence="2" id="KW-1185">Reference proteome</keyword>
<dbReference type="Proteomes" id="UP001501455">
    <property type="component" value="Unassembled WGS sequence"/>
</dbReference>
<reference evidence="2" key="1">
    <citation type="journal article" date="2019" name="Int. J. Syst. Evol. Microbiol.">
        <title>The Global Catalogue of Microorganisms (GCM) 10K type strain sequencing project: providing services to taxonomists for standard genome sequencing and annotation.</title>
        <authorList>
            <consortium name="The Broad Institute Genomics Platform"/>
            <consortium name="The Broad Institute Genome Sequencing Center for Infectious Disease"/>
            <person name="Wu L."/>
            <person name="Ma J."/>
        </authorList>
    </citation>
    <scope>NUCLEOTIDE SEQUENCE [LARGE SCALE GENOMIC DNA]</scope>
    <source>
        <strain evidence="2">JCM 4816</strain>
    </source>
</reference>
<protein>
    <recommendedName>
        <fullName evidence="3">GH26 domain-containing protein</fullName>
    </recommendedName>
</protein>
<dbReference type="SUPFAM" id="SSF51445">
    <property type="entry name" value="(Trans)glycosidases"/>
    <property type="match status" value="1"/>
</dbReference>
<dbReference type="RefSeq" id="WP_345585167.1">
    <property type="nucleotide sequence ID" value="NZ_BAAAXF010000082.1"/>
</dbReference>
<dbReference type="InterPro" id="IPR017853">
    <property type="entry name" value="GH"/>
</dbReference>
<evidence type="ECO:0000313" key="2">
    <source>
        <dbReference type="Proteomes" id="UP001501455"/>
    </source>
</evidence>
<organism evidence="1 2">
    <name type="scientific">Streptomyces prasinosporus</name>
    <dbReference type="NCBI Taxonomy" id="68256"/>
    <lineage>
        <taxon>Bacteria</taxon>
        <taxon>Bacillati</taxon>
        <taxon>Actinomycetota</taxon>
        <taxon>Actinomycetes</taxon>
        <taxon>Kitasatosporales</taxon>
        <taxon>Streptomycetaceae</taxon>
        <taxon>Streptomyces</taxon>
        <taxon>Streptomyces albogriseolus group</taxon>
    </lineage>
</organism>